<dbReference type="InterPro" id="IPR011639">
    <property type="entry name" value="MethylTrfase_TaqI-like_dom"/>
</dbReference>
<dbReference type="Pfam" id="PF07669">
    <property type="entry name" value="Eco57I"/>
    <property type="match status" value="1"/>
</dbReference>
<dbReference type="PANTHER" id="PTHR33841">
    <property type="entry name" value="DNA METHYLTRANSFERASE YEEA-RELATED"/>
    <property type="match status" value="1"/>
</dbReference>
<evidence type="ECO:0000313" key="8">
    <source>
        <dbReference type="EMBL" id="MDH6218810.1"/>
    </source>
</evidence>
<organism evidence="8 9">
    <name type="scientific">Streptomyces pseudovenezuelae</name>
    <dbReference type="NCBI Taxonomy" id="67350"/>
    <lineage>
        <taxon>Bacteria</taxon>
        <taxon>Bacillati</taxon>
        <taxon>Actinomycetota</taxon>
        <taxon>Actinomycetes</taxon>
        <taxon>Kitasatosporales</taxon>
        <taxon>Streptomycetaceae</taxon>
        <taxon>Streptomyces</taxon>
        <taxon>Streptomyces aurantiacus group</taxon>
    </lineage>
</organism>
<dbReference type="RefSeq" id="WP_280879659.1">
    <property type="nucleotide sequence ID" value="NZ_JARXVH010000010.1"/>
</dbReference>
<comment type="catalytic activity">
    <reaction evidence="5">
        <text>a 2'-deoxyadenosine in DNA + S-adenosyl-L-methionine = an N(6)-methyl-2'-deoxyadenosine in DNA + S-adenosyl-L-homocysteine + H(+)</text>
        <dbReference type="Rhea" id="RHEA:15197"/>
        <dbReference type="Rhea" id="RHEA-COMP:12418"/>
        <dbReference type="Rhea" id="RHEA-COMP:12419"/>
        <dbReference type="ChEBI" id="CHEBI:15378"/>
        <dbReference type="ChEBI" id="CHEBI:57856"/>
        <dbReference type="ChEBI" id="CHEBI:59789"/>
        <dbReference type="ChEBI" id="CHEBI:90615"/>
        <dbReference type="ChEBI" id="CHEBI:90616"/>
        <dbReference type="EC" id="2.1.1.72"/>
    </reaction>
</comment>
<dbReference type="InterPro" id="IPR050953">
    <property type="entry name" value="N4_N6_ade-DNA_methylase"/>
</dbReference>
<dbReference type="InterPro" id="IPR029063">
    <property type="entry name" value="SAM-dependent_MTases_sf"/>
</dbReference>
<dbReference type="NCBIfam" id="NF033451">
    <property type="entry name" value="BREX_2_MTaseX"/>
    <property type="match status" value="1"/>
</dbReference>
<keyword evidence="2" id="KW-0489">Methyltransferase</keyword>
<evidence type="ECO:0000256" key="3">
    <source>
        <dbReference type="ARBA" id="ARBA00022679"/>
    </source>
</evidence>
<dbReference type="Proteomes" id="UP001160499">
    <property type="component" value="Unassembled WGS sequence"/>
</dbReference>
<evidence type="ECO:0000256" key="2">
    <source>
        <dbReference type="ARBA" id="ARBA00022603"/>
    </source>
</evidence>
<dbReference type="PROSITE" id="PS00092">
    <property type="entry name" value="N6_MTASE"/>
    <property type="match status" value="1"/>
</dbReference>
<feature type="domain" description="DUF7008" evidence="7">
    <location>
        <begin position="833"/>
        <end position="1202"/>
    </location>
</feature>
<dbReference type="Pfam" id="PF22654">
    <property type="entry name" value="DUF7008"/>
    <property type="match status" value="1"/>
</dbReference>
<evidence type="ECO:0000256" key="1">
    <source>
        <dbReference type="ARBA" id="ARBA00011900"/>
    </source>
</evidence>
<evidence type="ECO:0000259" key="6">
    <source>
        <dbReference type="Pfam" id="PF07669"/>
    </source>
</evidence>
<dbReference type="PANTHER" id="PTHR33841:SF1">
    <property type="entry name" value="DNA METHYLTRANSFERASE A"/>
    <property type="match status" value="1"/>
</dbReference>
<feature type="domain" description="Type II methyltransferase M.TaqI-like" evidence="6">
    <location>
        <begin position="279"/>
        <end position="468"/>
    </location>
</feature>
<dbReference type="Gene3D" id="3.40.50.150">
    <property type="entry name" value="Vaccinia Virus protein VP39"/>
    <property type="match status" value="1"/>
</dbReference>
<dbReference type="InterPro" id="IPR002052">
    <property type="entry name" value="DNA_methylase_N6_adenine_CS"/>
</dbReference>
<dbReference type="EMBL" id="JARXVH010000010">
    <property type="protein sequence ID" value="MDH6218810.1"/>
    <property type="molecule type" value="Genomic_DNA"/>
</dbReference>
<dbReference type="SUPFAM" id="SSF53335">
    <property type="entry name" value="S-adenosyl-L-methionine-dependent methyltransferases"/>
    <property type="match status" value="1"/>
</dbReference>
<proteinExistence type="predicted"/>
<dbReference type="InterPro" id="IPR054277">
    <property type="entry name" value="DUF7008"/>
</dbReference>
<dbReference type="PRINTS" id="PR00507">
    <property type="entry name" value="N12N6MTFRASE"/>
</dbReference>
<keyword evidence="4" id="KW-0949">S-adenosyl-L-methionine</keyword>
<evidence type="ECO:0000256" key="4">
    <source>
        <dbReference type="ARBA" id="ARBA00022691"/>
    </source>
</evidence>
<gene>
    <name evidence="8" type="ORF">M2283_006144</name>
</gene>
<protein>
    <recommendedName>
        <fullName evidence="1">site-specific DNA-methyltransferase (adenine-specific)</fullName>
        <ecNumber evidence="1">2.1.1.72</ecNumber>
    </recommendedName>
</protein>
<comment type="caution">
    <text evidence="8">The sequence shown here is derived from an EMBL/GenBank/DDBJ whole genome shotgun (WGS) entry which is preliminary data.</text>
</comment>
<evidence type="ECO:0000259" key="7">
    <source>
        <dbReference type="Pfam" id="PF22654"/>
    </source>
</evidence>
<evidence type="ECO:0000256" key="5">
    <source>
        <dbReference type="ARBA" id="ARBA00047942"/>
    </source>
</evidence>
<name>A0ABT6LR57_9ACTN</name>
<reference evidence="8 9" key="1">
    <citation type="submission" date="2023-04" db="EMBL/GenBank/DDBJ databases">
        <title>Forest soil microbial communities from Buena Vista Peninsula, Colon Province, Panama.</title>
        <authorList>
            <person name="Bouskill N."/>
        </authorList>
    </citation>
    <scope>NUCLEOTIDE SEQUENCE [LARGE SCALE GENOMIC DNA]</scope>
    <source>
        <strain evidence="8 9">GGS1</strain>
    </source>
</reference>
<dbReference type="EC" id="2.1.1.72" evidence="1"/>
<accession>A0ABT6LR57</accession>
<keyword evidence="9" id="KW-1185">Reference proteome</keyword>
<evidence type="ECO:0000313" key="9">
    <source>
        <dbReference type="Proteomes" id="UP001160499"/>
    </source>
</evidence>
<keyword evidence="3" id="KW-0808">Transferase</keyword>
<sequence>MIDRRALLNDLKQQVKAVEADLGKQVGVVAEGARFRAEYERARKLGRTAATWNSWLDNRITQVAVAWALGTVFVRFVEDNGLIPEPYLTAPEADRRHLALARFEEYVSEAADPTYRGWLEQAFAELGAGQAGRLLFDPRHNPLFQIPLSHDGARELVEFWRRRNADGTLVHDFTDPLKKDGDGTRGWNTRFLGDLYQDLNESARKTYALLQTPEFVVKFILDRTMAPAVLEFGYKDLKMIDPACGSGHFVLEVFRRLVRLWADARPDKDVHERVREALNSVHGVDLYPFAVAIARFRLIVAAMAAGEVSTLAEAAQYDWPIHLAVGDSLIKHRHKQGNLFDDLEEEGADELADFKYETEDAHEHPEILKPGRYHVVVGNPPYITVKDKKLNELYRGLYSACTGSYALSVPFAQRFFELARTGDADSGLGYGMVGQITANSFMKREFGSSLIEKFFGHEVELTEVIDTSGAYIPGHGTPTVILIGMPRAGNRRSAFVRTVRSVQGEPDTPENDEDGLVWNAILNQIDEPGSVSRWVSVDDLERHRYFGKQPWILTDGGLELVEILNSQAASKLSAVAADIGAGAVTREDHAYMVGAGSLRRHRIPSSHKRPLIEGTEVRDFLILDPVVSLWPYDASNLRADAPPAIERFLWPYRRLLINRPAFGKTQLERGLTWFEYSMFFKQRYQAPLSITFAFVSSHNHFALDRGGKVSSRSAPVINLRAESSEADHLSIIGLLNSSTAGFWLKQISHDKGNRGGERGTGRYAWESFFEFTGTNIEDFPLPPGSPTTFAEAIDNLIQRHAAANPKCTAADLRPTANTLREAHATWSYTRSRMITLLEELDWQVYSLYHLHPEDLRVAEDPDSPEIPELALGERAFEIALARRVAARETSDEWFKRHGSTPITEIPAHWPAAYRQVVQKRLDAIEASRAIGMVERPEYKRRWATEGWDSLQEKALRGWLLERIEDRAYWFDENGMPALVSLSRLTDNLSRDEDFVSVAKIYAPHRELPIVVGELMTDEHVPFLSALRYKPAALKKRADWEHVWDLQRQEDAAPNEPAKRKIRDSIPVPPKYASADFLRPSYWRARGKLDVPKERFISYARANVATPDLYGWAGWDHREQAIALDTYIAIHEGLTTEEVTPLLAGLLELQPWLTQWHNEPDPFFAPTPAKFFEGDRQIEQGKHGLTDDDLRAWRPVAANRGRRTAKK</sequence>